<sequence>MATPSPPSLSKTLSDKASNLLHKVNDAQAIYNPVTQLLDTYLSSEEVLALPTRSRKLLTALCLEFKATTERHFDALITGHHPPRVTTNPATNSPLPLITPPTSTRTSPPITKPGPKATYTQKAASPIDLTLSIKKTKPITYIDNRLFARIEQSHPARKAGSFTILTALKKVLGPAASLLKEVQEVKTGFALCTGSPSNLAALEKEKSIIANAIGNCKIETQEKWDTYRLSYVPRKVTVLNDSFEIDTITVTKDIIRNAIKEYSGQELLHAVQTQASNTTDQYHSTWIVGLKSGTEALKRTLKILGANITATLLIHKPKTIQCTRCYQWHNSRSCSKPQTCRLCGSNKHSENGHTTKCNTAHTCPPKCLHCCGPHPADDPNCPLRPIASKIKSKSERQTTRKTYSEGRTLICLKAGCTKAQAPDSQMENDTTPPTPLTSQPRPKTPTQWSNSRNLHLISPIGIPTHTKENTLDLTFLSGPYIAYTSLAEHLDCTSDHNTLKTLLHWNCQSSKAIQKLRLDTLDEKLFTDLLGINLTNIDTSTEALYTTELDRLASSLIQALIKAYTDSAKRSTNGPLQQPWWNEDCTKAVHKHRTAKTPVSKRSLRRTVRKAKRAFYISKIDKVENINDVFRIAKWHQTIGIYRTPPLADPSNLTIANSIEEKREAFASNLLTNSAEVDDIPFDIPAIPSRSIIFPDIDLQDIELAILKTGNTAPGADEIPTRILQIAWPLIRDITLSLFKGCLNLGHHPECFRIATIAIIPKPNKPDYTNPRSYRLIALLSVLGKGLERLIAKKISWLALNYKVLANQQFGALPLRSSVDLTSCVTHDMEASLKQGLKTTLLTMDVKGAFDAVLPGRLVNRLREQGWSNKLVKWVQSFATNRYIKIRLDGEIGPKTKLEYGLPQGSPISPILFMLYTAPLFWMGNPRKRFGYTDDIALLATSDSLQKNCDTLQANMQEALEWGKTEGITFDPKKSELIHFYKGHRTLTEAPSVHTGSLNIEVKPGPLRWLGVYFDRRLNFKPHIQILTAKALKGANALRSFNNTCRGIPPYSTRRVAVACVLKKCYFASETWWPGRTRLKKNASNKSISNVVDSYINLLNKVILTCAKAILPVYKATNTAVLYEEAKLRPSEIELNLASQTYAVRTFRLDPYHPLRIRAKSMIKAKDQNRTVDTRLSSFITVLPKAEYINPLAFPSWEHKESRAEAEICVAGPMGRTKAQAADDFKAFHPKIPRSDIQIFSDGSKSESKDGATGGGFVITQFDIQVAHYSFSLGTNAEVFDAEAMAAVTRAAKALAFPSIKLATDLWIFLDNYEVALRLGSHFNGLSQAVFEDFLKLTQAWAARPRLPHIPPGKICIHWVPGHLNIPGNEMADKAAKEGAKLPPPPNPASDNQLWNIVSPQYYKDLQYKHTSNTITLSLKRATLHYILAARSQHGDFAAYHERFNHTTAHTLCSCGKRKTPLHFFFCKKGKAYKTLTKSPLSEAIP</sequence>
<gene>
    <name evidence="4" type="ORF">SS1G_10879</name>
</gene>
<dbReference type="SUPFAM" id="SSF53098">
    <property type="entry name" value="Ribonuclease H-like"/>
    <property type="match status" value="1"/>
</dbReference>
<dbReference type="PANTHER" id="PTHR33481">
    <property type="entry name" value="REVERSE TRANSCRIPTASE"/>
    <property type="match status" value="1"/>
</dbReference>
<dbReference type="GeneID" id="5484369"/>
<dbReference type="Proteomes" id="UP000001312">
    <property type="component" value="Unassembled WGS sequence"/>
</dbReference>
<dbReference type="KEGG" id="ssl:SS1G_10879"/>
<dbReference type="FunFam" id="3.30.420.10:FF:000101">
    <property type="entry name" value="Uncharacterized protein"/>
    <property type="match status" value="1"/>
</dbReference>
<dbReference type="InParanoid" id="A7EZW2"/>
<feature type="region of interest" description="Disordered" evidence="1">
    <location>
        <begin position="421"/>
        <end position="450"/>
    </location>
</feature>
<dbReference type="CDD" id="cd01650">
    <property type="entry name" value="RT_nLTR_like"/>
    <property type="match status" value="1"/>
</dbReference>
<dbReference type="PANTHER" id="PTHR33481:SF1">
    <property type="entry name" value="ENDONUCLEASE_EXONUCLEASE_PHOSPHATASE DOMAIN-CONTAINING PROTEIN-RELATED"/>
    <property type="match status" value="1"/>
</dbReference>
<dbReference type="Gene3D" id="3.30.420.10">
    <property type="entry name" value="Ribonuclease H-like superfamily/Ribonuclease H"/>
    <property type="match status" value="1"/>
</dbReference>
<dbReference type="InterPro" id="IPR012337">
    <property type="entry name" value="RNaseH-like_sf"/>
</dbReference>
<feature type="compositionally biased region" description="Low complexity" evidence="1">
    <location>
        <begin position="91"/>
        <end position="109"/>
    </location>
</feature>
<feature type="domain" description="RNase H type-1" evidence="3">
    <location>
        <begin position="1233"/>
        <end position="1381"/>
    </location>
</feature>
<dbReference type="OMA" id="PTHTKEN"/>
<organism evidence="4 5">
    <name type="scientific">Sclerotinia sclerotiorum (strain ATCC 18683 / 1980 / Ss-1)</name>
    <name type="common">White mold</name>
    <name type="synonym">Whetzelinia sclerotiorum</name>
    <dbReference type="NCBI Taxonomy" id="665079"/>
    <lineage>
        <taxon>Eukaryota</taxon>
        <taxon>Fungi</taxon>
        <taxon>Dikarya</taxon>
        <taxon>Ascomycota</taxon>
        <taxon>Pezizomycotina</taxon>
        <taxon>Leotiomycetes</taxon>
        <taxon>Helotiales</taxon>
        <taxon>Sclerotiniaceae</taxon>
        <taxon>Sclerotinia</taxon>
    </lineage>
</organism>
<protein>
    <recommendedName>
        <fullName evidence="6">Reverse transcriptase</fullName>
    </recommendedName>
</protein>
<dbReference type="Pfam" id="PF00078">
    <property type="entry name" value="RVT_1"/>
    <property type="match status" value="1"/>
</dbReference>
<dbReference type="PROSITE" id="PS50878">
    <property type="entry name" value="RT_POL"/>
    <property type="match status" value="1"/>
</dbReference>
<evidence type="ECO:0000259" key="3">
    <source>
        <dbReference type="PROSITE" id="PS50879"/>
    </source>
</evidence>
<dbReference type="RefSeq" id="XP_001588432.1">
    <property type="nucleotide sequence ID" value="XM_001588382.1"/>
</dbReference>
<dbReference type="InterPro" id="IPR000477">
    <property type="entry name" value="RT_dom"/>
</dbReference>
<evidence type="ECO:0000313" key="4">
    <source>
        <dbReference type="EMBL" id="EDN95004.1"/>
    </source>
</evidence>
<feature type="compositionally biased region" description="Polar residues" evidence="1">
    <location>
        <begin position="422"/>
        <end position="450"/>
    </location>
</feature>
<feature type="domain" description="Reverse transcriptase" evidence="2">
    <location>
        <begin position="741"/>
        <end position="1014"/>
    </location>
</feature>
<reference evidence="5" key="1">
    <citation type="journal article" date="2011" name="PLoS Genet.">
        <title>Genomic analysis of the necrotrophic fungal pathogens Sclerotinia sclerotiorum and Botrytis cinerea.</title>
        <authorList>
            <person name="Amselem J."/>
            <person name="Cuomo C.A."/>
            <person name="van Kan J.A."/>
            <person name="Viaud M."/>
            <person name="Benito E.P."/>
            <person name="Couloux A."/>
            <person name="Coutinho P.M."/>
            <person name="de Vries R.P."/>
            <person name="Dyer P.S."/>
            <person name="Fillinger S."/>
            <person name="Fournier E."/>
            <person name="Gout L."/>
            <person name="Hahn M."/>
            <person name="Kohn L."/>
            <person name="Lapalu N."/>
            <person name="Plummer K.M."/>
            <person name="Pradier J.M."/>
            <person name="Quevillon E."/>
            <person name="Sharon A."/>
            <person name="Simon A."/>
            <person name="ten Have A."/>
            <person name="Tudzynski B."/>
            <person name="Tudzynski P."/>
            <person name="Wincker P."/>
            <person name="Andrew M."/>
            <person name="Anthouard V."/>
            <person name="Beever R.E."/>
            <person name="Beffa R."/>
            <person name="Benoit I."/>
            <person name="Bouzid O."/>
            <person name="Brault B."/>
            <person name="Chen Z."/>
            <person name="Choquer M."/>
            <person name="Collemare J."/>
            <person name="Cotton P."/>
            <person name="Danchin E.G."/>
            <person name="Da Silva C."/>
            <person name="Gautier A."/>
            <person name="Giraud C."/>
            <person name="Giraud T."/>
            <person name="Gonzalez C."/>
            <person name="Grossetete S."/>
            <person name="Guldener U."/>
            <person name="Henrissat B."/>
            <person name="Howlett B.J."/>
            <person name="Kodira C."/>
            <person name="Kretschmer M."/>
            <person name="Lappartient A."/>
            <person name="Leroch M."/>
            <person name="Levis C."/>
            <person name="Mauceli E."/>
            <person name="Neuveglise C."/>
            <person name="Oeser B."/>
            <person name="Pearson M."/>
            <person name="Poulain J."/>
            <person name="Poussereau N."/>
            <person name="Quesneville H."/>
            <person name="Rascle C."/>
            <person name="Schumacher J."/>
            <person name="Segurens B."/>
            <person name="Sexton A."/>
            <person name="Silva E."/>
            <person name="Sirven C."/>
            <person name="Soanes D.M."/>
            <person name="Talbot N.J."/>
            <person name="Templeton M."/>
            <person name="Yandava C."/>
            <person name="Yarden O."/>
            <person name="Zeng Q."/>
            <person name="Rollins J.A."/>
            <person name="Lebrun M.H."/>
            <person name="Dickman M."/>
        </authorList>
    </citation>
    <scope>NUCLEOTIDE SEQUENCE [LARGE SCALE GENOMIC DNA]</scope>
    <source>
        <strain evidence="5">ATCC 18683 / 1980 / Ss-1</strain>
    </source>
</reference>
<evidence type="ECO:0000259" key="2">
    <source>
        <dbReference type="PROSITE" id="PS50878"/>
    </source>
</evidence>
<feature type="region of interest" description="Disordered" evidence="1">
    <location>
        <begin position="79"/>
        <end position="118"/>
    </location>
</feature>
<dbReference type="Pfam" id="PF00075">
    <property type="entry name" value="RNase_H"/>
    <property type="match status" value="1"/>
</dbReference>
<accession>A7EZW2</accession>
<dbReference type="PROSITE" id="PS50879">
    <property type="entry name" value="RNASE_H_1"/>
    <property type="match status" value="1"/>
</dbReference>
<dbReference type="CDD" id="cd09276">
    <property type="entry name" value="Rnase_HI_RT_non_LTR"/>
    <property type="match status" value="1"/>
</dbReference>
<dbReference type="GO" id="GO:0004523">
    <property type="term" value="F:RNA-DNA hybrid ribonuclease activity"/>
    <property type="evidence" value="ECO:0007669"/>
    <property type="project" value="InterPro"/>
</dbReference>
<dbReference type="InterPro" id="IPR036397">
    <property type="entry name" value="RNaseH_sf"/>
</dbReference>
<dbReference type="GO" id="GO:0003676">
    <property type="term" value="F:nucleic acid binding"/>
    <property type="evidence" value="ECO:0007669"/>
    <property type="project" value="InterPro"/>
</dbReference>
<name>A7EZW2_SCLS1</name>
<dbReference type="EMBL" id="CH476636">
    <property type="protein sequence ID" value="EDN95004.1"/>
    <property type="molecule type" value="Genomic_DNA"/>
</dbReference>
<evidence type="ECO:0008006" key="6">
    <source>
        <dbReference type="Google" id="ProtNLM"/>
    </source>
</evidence>
<evidence type="ECO:0000256" key="1">
    <source>
        <dbReference type="SAM" id="MobiDB-lite"/>
    </source>
</evidence>
<proteinExistence type="predicted"/>
<evidence type="ECO:0000313" key="5">
    <source>
        <dbReference type="Proteomes" id="UP000001312"/>
    </source>
</evidence>
<keyword evidence="5" id="KW-1185">Reference proteome</keyword>
<dbReference type="InterPro" id="IPR002156">
    <property type="entry name" value="RNaseH_domain"/>
</dbReference>
<dbReference type="SUPFAM" id="SSF56672">
    <property type="entry name" value="DNA/RNA polymerases"/>
    <property type="match status" value="1"/>
</dbReference>
<dbReference type="InterPro" id="IPR043502">
    <property type="entry name" value="DNA/RNA_pol_sf"/>
</dbReference>